<keyword evidence="2 7" id="KW-0813">Transport</keyword>
<feature type="transmembrane region" description="Helical" evidence="7">
    <location>
        <begin position="105"/>
        <end position="126"/>
    </location>
</feature>
<keyword evidence="6 7" id="KW-0472">Membrane</keyword>
<evidence type="ECO:0000256" key="3">
    <source>
        <dbReference type="ARBA" id="ARBA00022475"/>
    </source>
</evidence>
<keyword evidence="4 7" id="KW-0812">Transmembrane</keyword>
<dbReference type="InterPro" id="IPR035906">
    <property type="entry name" value="MetI-like_sf"/>
</dbReference>
<feature type="transmembrane region" description="Helical" evidence="7">
    <location>
        <begin position="184"/>
        <end position="207"/>
    </location>
</feature>
<evidence type="ECO:0000256" key="1">
    <source>
        <dbReference type="ARBA" id="ARBA00004651"/>
    </source>
</evidence>
<protein>
    <submittedName>
        <fullName evidence="9">ABC transporter permease</fullName>
    </submittedName>
</protein>
<evidence type="ECO:0000256" key="6">
    <source>
        <dbReference type="ARBA" id="ARBA00023136"/>
    </source>
</evidence>
<dbReference type="SUPFAM" id="SSF161098">
    <property type="entry name" value="MetI-like"/>
    <property type="match status" value="1"/>
</dbReference>
<evidence type="ECO:0000256" key="7">
    <source>
        <dbReference type="RuleBase" id="RU363032"/>
    </source>
</evidence>
<comment type="caution">
    <text evidence="9">The sequence shown here is derived from an EMBL/GenBank/DDBJ whole genome shotgun (WGS) entry which is preliminary data.</text>
</comment>
<dbReference type="Pfam" id="PF00528">
    <property type="entry name" value="BPD_transp_1"/>
    <property type="match status" value="1"/>
</dbReference>
<feature type="transmembrane region" description="Helical" evidence="7">
    <location>
        <begin position="287"/>
        <end position="310"/>
    </location>
</feature>
<dbReference type="CDD" id="cd06261">
    <property type="entry name" value="TM_PBP2"/>
    <property type="match status" value="1"/>
</dbReference>
<dbReference type="PANTHER" id="PTHR30193:SF37">
    <property type="entry name" value="INNER MEMBRANE ABC TRANSPORTER PERMEASE PROTEIN YCJO"/>
    <property type="match status" value="1"/>
</dbReference>
<dbReference type="OrthoDB" id="9804439at2"/>
<dbReference type="PROSITE" id="PS50928">
    <property type="entry name" value="ABC_TM1"/>
    <property type="match status" value="1"/>
</dbReference>
<dbReference type="AlphaFoldDB" id="A0A3N9WD38"/>
<feature type="transmembrane region" description="Helical" evidence="7">
    <location>
        <begin position="228"/>
        <end position="250"/>
    </location>
</feature>
<evidence type="ECO:0000256" key="5">
    <source>
        <dbReference type="ARBA" id="ARBA00022989"/>
    </source>
</evidence>
<dbReference type="PANTHER" id="PTHR30193">
    <property type="entry name" value="ABC TRANSPORTER PERMEASE PROTEIN"/>
    <property type="match status" value="1"/>
</dbReference>
<keyword evidence="3" id="KW-1003">Cell membrane</keyword>
<sequence>MSDLPLIQADRAVPPPATTTSTGGRRRRLRLLSRTDRVVITLMVLVPLLLVTGFVWLPAAATVLLSGTNWDGIGPLNEIEFVGARNYSDVVNIYPPFVPAIQHNLLWLATLFVVATPFGMFLAVLLDKELRGSRFYQTALYLPVVLSLALIGFVWQLLYSRDQGLINAVFGSSIDWYGDSNVNIWAVMVASGWRHVGYIMLLYLAGLKGVDPSLREAAAVDGASEGRTFFRVVFPVLRPINIIVLVVTVIESLRAFDLVWVVNKGRNGLELISALVTQNVVGEASRIGFGSALATIMLVVSLVFITIYLATVMRENRE</sequence>
<dbReference type="InterPro" id="IPR051393">
    <property type="entry name" value="ABC_transporter_permease"/>
</dbReference>
<dbReference type="GO" id="GO:0055085">
    <property type="term" value="P:transmembrane transport"/>
    <property type="evidence" value="ECO:0007669"/>
    <property type="project" value="InterPro"/>
</dbReference>
<evidence type="ECO:0000256" key="4">
    <source>
        <dbReference type="ARBA" id="ARBA00022692"/>
    </source>
</evidence>
<evidence type="ECO:0000313" key="9">
    <source>
        <dbReference type="EMBL" id="RQW98770.1"/>
    </source>
</evidence>
<comment type="subcellular location">
    <subcellularLocation>
        <location evidence="1 7">Cell membrane</location>
        <topology evidence="1 7">Multi-pass membrane protein</topology>
    </subcellularLocation>
</comment>
<reference evidence="9 10" key="1">
    <citation type="submission" date="2018-05" db="EMBL/GenBank/DDBJ databases">
        <title>Micromonospora from Atacama Desert.</title>
        <authorList>
            <person name="Carro L."/>
            <person name="Goodfellow M."/>
            <person name="Klenk H.-P."/>
        </authorList>
    </citation>
    <scope>NUCLEOTIDE SEQUENCE [LARGE SCALE GENOMIC DNA]</scope>
    <source>
        <strain evidence="9 10">LB39</strain>
    </source>
</reference>
<dbReference type="Gene3D" id="1.10.3720.10">
    <property type="entry name" value="MetI-like"/>
    <property type="match status" value="1"/>
</dbReference>
<keyword evidence="10" id="KW-1185">Reference proteome</keyword>
<evidence type="ECO:0000256" key="2">
    <source>
        <dbReference type="ARBA" id="ARBA00022448"/>
    </source>
</evidence>
<dbReference type="Proteomes" id="UP000282312">
    <property type="component" value="Unassembled WGS sequence"/>
</dbReference>
<proteinExistence type="inferred from homology"/>
<dbReference type="GO" id="GO:0005886">
    <property type="term" value="C:plasma membrane"/>
    <property type="evidence" value="ECO:0007669"/>
    <property type="project" value="UniProtKB-SubCell"/>
</dbReference>
<name>A0A3N9WD38_9ACTN</name>
<evidence type="ECO:0000259" key="8">
    <source>
        <dbReference type="PROSITE" id="PS50928"/>
    </source>
</evidence>
<accession>A0A3N9WD38</accession>
<feature type="domain" description="ABC transmembrane type-1" evidence="8">
    <location>
        <begin position="101"/>
        <end position="308"/>
    </location>
</feature>
<evidence type="ECO:0000313" key="10">
    <source>
        <dbReference type="Proteomes" id="UP000282312"/>
    </source>
</evidence>
<feature type="transmembrane region" description="Helical" evidence="7">
    <location>
        <begin position="38"/>
        <end position="57"/>
    </location>
</feature>
<gene>
    <name evidence="9" type="ORF">DLJ59_26395</name>
</gene>
<organism evidence="9 10">
    <name type="scientific">Micromonospora inaquosa</name>
    <dbReference type="NCBI Taxonomy" id="2203716"/>
    <lineage>
        <taxon>Bacteria</taxon>
        <taxon>Bacillati</taxon>
        <taxon>Actinomycetota</taxon>
        <taxon>Actinomycetes</taxon>
        <taxon>Micromonosporales</taxon>
        <taxon>Micromonosporaceae</taxon>
        <taxon>Micromonospora</taxon>
    </lineage>
</organism>
<dbReference type="InterPro" id="IPR000515">
    <property type="entry name" value="MetI-like"/>
</dbReference>
<dbReference type="EMBL" id="QGSZ01000286">
    <property type="protein sequence ID" value="RQW98770.1"/>
    <property type="molecule type" value="Genomic_DNA"/>
</dbReference>
<comment type="similarity">
    <text evidence="7">Belongs to the binding-protein-dependent transport system permease family.</text>
</comment>
<keyword evidence="5 7" id="KW-1133">Transmembrane helix</keyword>
<dbReference type="RefSeq" id="WP_124775552.1">
    <property type="nucleotide sequence ID" value="NZ_JBEZFR010000003.1"/>
</dbReference>
<feature type="transmembrane region" description="Helical" evidence="7">
    <location>
        <begin position="138"/>
        <end position="158"/>
    </location>
</feature>